<gene>
    <name evidence="1" type="ORF">QBC42DRAFT_18518</name>
</gene>
<evidence type="ECO:0000313" key="1">
    <source>
        <dbReference type="EMBL" id="KAK4465373.1"/>
    </source>
</evidence>
<reference evidence="1" key="1">
    <citation type="journal article" date="2023" name="Mol. Phylogenet. Evol.">
        <title>Genome-scale phylogeny and comparative genomics of the fungal order Sordariales.</title>
        <authorList>
            <person name="Hensen N."/>
            <person name="Bonometti L."/>
            <person name="Westerberg I."/>
            <person name="Brannstrom I.O."/>
            <person name="Guillou S."/>
            <person name="Cros-Aarteil S."/>
            <person name="Calhoun S."/>
            <person name="Haridas S."/>
            <person name="Kuo A."/>
            <person name="Mondo S."/>
            <person name="Pangilinan J."/>
            <person name="Riley R."/>
            <person name="LaButti K."/>
            <person name="Andreopoulos B."/>
            <person name="Lipzen A."/>
            <person name="Chen C."/>
            <person name="Yan M."/>
            <person name="Daum C."/>
            <person name="Ng V."/>
            <person name="Clum A."/>
            <person name="Steindorff A."/>
            <person name="Ohm R.A."/>
            <person name="Martin F."/>
            <person name="Silar P."/>
            <person name="Natvig D.O."/>
            <person name="Lalanne C."/>
            <person name="Gautier V."/>
            <person name="Ament-Velasquez S.L."/>
            <person name="Kruys A."/>
            <person name="Hutchinson M.I."/>
            <person name="Powell A.J."/>
            <person name="Barry K."/>
            <person name="Miller A.N."/>
            <person name="Grigoriev I.V."/>
            <person name="Debuchy R."/>
            <person name="Gladieux P."/>
            <person name="Hiltunen Thoren M."/>
            <person name="Johannesson H."/>
        </authorList>
    </citation>
    <scope>NUCLEOTIDE SEQUENCE</scope>
    <source>
        <strain evidence="1">PSN324</strain>
    </source>
</reference>
<name>A0AAV9I0N1_9PEZI</name>
<keyword evidence="2" id="KW-1185">Reference proteome</keyword>
<organism evidence="1 2">
    <name type="scientific">Cladorrhinum samala</name>
    <dbReference type="NCBI Taxonomy" id="585594"/>
    <lineage>
        <taxon>Eukaryota</taxon>
        <taxon>Fungi</taxon>
        <taxon>Dikarya</taxon>
        <taxon>Ascomycota</taxon>
        <taxon>Pezizomycotina</taxon>
        <taxon>Sordariomycetes</taxon>
        <taxon>Sordariomycetidae</taxon>
        <taxon>Sordariales</taxon>
        <taxon>Podosporaceae</taxon>
        <taxon>Cladorrhinum</taxon>
    </lineage>
</organism>
<comment type="caution">
    <text evidence="1">The sequence shown here is derived from an EMBL/GenBank/DDBJ whole genome shotgun (WGS) entry which is preliminary data.</text>
</comment>
<evidence type="ECO:0000313" key="2">
    <source>
        <dbReference type="Proteomes" id="UP001321749"/>
    </source>
</evidence>
<sequence>MAYEVGDTIRIRGNNTIYKVMAVTRNMLTILVQNPQPDGAYLPFDATSMLTIEDYRVEKVDG</sequence>
<dbReference type="Proteomes" id="UP001321749">
    <property type="component" value="Unassembled WGS sequence"/>
</dbReference>
<reference evidence="1" key="2">
    <citation type="submission" date="2023-06" db="EMBL/GenBank/DDBJ databases">
        <authorList>
            <consortium name="Lawrence Berkeley National Laboratory"/>
            <person name="Mondo S.J."/>
            <person name="Hensen N."/>
            <person name="Bonometti L."/>
            <person name="Westerberg I."/>
            <person name="Brannstrom I.O."/>
            <person name="Guillou S."/>
            <person name="Cros-Aarteil S."/>
            <person name="Calhoun S."/>
            <person name="Haridas S."/>
            <person name="Kuo A."/>
            <person name="Pangilinan J."/>
            <person name="Riley R."/>
            <person name="Labutti K."/>
            <person name="Andreopoulos B."/>
            <person name="Lipzen A."/>
            <person name="Chen C."/>
            <person name="Yanf M."/>
            <person name="Daum C."/>
            <person name="Ng V."/>
            <person name="Clum A."/>
            <person name="Steindorff A."/>
            <person name="Ohm R."/>
            <person name="Martin F."/>
            <person name="Silar P."/>
            <person name="Natvig D."/>
            <person name="Lalanne C."/>
            <person name="Gautier V."/>
            <person name="Ament-Velasquez S.L."/>
            <person name="Kruys A."/>
            <person name="Hutchinson M.I."/>
            <person name="Powell A.J."/>
            <person name="Barry K."/>
            <person name="Miller A.N."/>
            <person name="Grigoriev I.V."/>
            <person name="Debuchy R."/>
            <person name="Gladieux P."/>
            <person name="Thoren M.H."/>
            <person name="Johannesson H."/>
        </authorList>
    </citation>
    <scope>NUCLEOTIDE SEQUENCE</scope>
    <source>
        <strain evidence="1">PSN324</strain>
    </source>
</reference>
<dbReference type="AlphaFoldDB" id="A0AAV9I0N1"/>
<proteinExistence type="predicted"/>
<dbReference type="EMBL" id="MU864940">
    <property type="protein sequence ID" value="KAK4465373.1"/>
    <property type="molecule type" value="Genomic_DNA"/>
</dbReference>
<accession>A0AAV9I0N1</accession>
<protein>
    <submittedName>
        <fullName evidence="1">Uncharacterized protein</fullName>
    </submittedName>
</protein>